<feature type="transmembrane region" description="Helical" evidence="6">
    <location>
        <begin position="36"/>
        <end position="58"/>
    </location>
</feature>
<feature type="transmembrane region" description="Helical" evidence="6">
    <location>
        <begin position="156"/>
        <end position="174"/>
    </location>
</feature>
<evidence type="ECO:0000256" key="5">
    <source>
        <dbReference type="ARBA" id="ARBA00023136"/>
    </source>
</evidence>
<dbReference type="EMBL" id="JALIRP010000006">
    <property type="protein sequence ID" value="MCJ8013303.1"/>
    <property type="molecule type" value="Genomic_DNA"/>
</dbReference>
<evidence type="ECO:0000256" key="4">
    <source>
        <dbReference type="ARBA" id="ARBA00022989"/>
    </source>
</evidence>
<protein>
    <submittedName>
        <fullName evidence="7">ABC transporter permease</fullName>
    </submittedName>
</protein>
<dbReference type="Pfam" id="PF02653">
    <property type="entry name" value="BPD_transp_2"/>
    <property type="match status" value="1"/>
</dbReference>
<dbReference type="Proteomes" id="UP001139347">
    <property type="component" value="Unassembled WGS sequence"/>
</dbReference>
<evidence type="ECO:0000256" key="2">
    <source>
        <dbReference type="ARBA" id="ARBA00022475"/>
    </source>
</evidence>
<evidence type="ECO:0000313" key="8">
    <source>
        <dbReference type="Proteomes" id="UP001139347"/>
    </source>
</evidence>
<sequence length="320" mass="33654">MDWMTTIGQLINTTLVFSTALIFAALGGIFSERSGVINIGIEGLMTFGAFAAGVATFYAENAGMGAASPYIGLLAAVVMGIIASLIHAVASITFKADQVVSGVVINFLAAGSTLYMVKLLFDGAGETPLLKEGLDKWAVPLLSKIPIIGEGLFNNYPTTYLAIILVLVSFYVLYKTSFGLRLRAVGEHPSAADTVGVKVQRMRYIGVIVSGALAALGGATITLTTTSTFSHNTISGQGFIAIAAMIFGKWNPLGAFGAAVFFGFSQAIGNYFQLFSWSKDIPQEFIYMLPYVLTVVVLVAAVGKSSAPAALGEPYDPGKR</sequence>
<evidence type="ECO:0000256" key="3">
    <source>
        <dbReference type="ARBA" id="ARBA00022692"/>
    </source>
</evidence>
<dbReference type="PANTHER" id="PTHR43370:SF1">
    <property type="entry name" value="GUANOSINE ABC TRANSPORTER PERMEASE PROTEIN NUPQ"/>
    <property type="match status" value="1"/>
</dbReference>
<keyword evidence="5 6" id="KW-0472">Membrane</keyword>
<dbReference type="GO" id="GO:0022857">
    <property type="term" value="F:transmembrane transporter activity"/>
    <property type="evidence" value="ECO:0007669"/>
    <property type="project" value="InterPro"/>
</dbReference>
<dbReference type="InterPro" id="IPR001851">
    <property type="entry name" value="ABC_transp_permease"/>
</dbReference>
<comment type="caution">
    <text evidence="7">The sequence shown here is derived from an EMBL/GenBank/DDBJ whole genome shotgun (WGS) entry which is preliminary data.</text>
</comment>
<proteinExistence type="predicted"/>
<accession>A0A9X1WTH6</accession>
<keyword evidence="8" id="KW-1185">Reference proteome</keyword>
<keyword evidence="3 6" id="KW-0812">Transmembrane</keyword>
<organism evidence="7 8">
    <name type="scientific">Paenibacillus mangrovi</name>
    <dbReference type="NCBI Taxonomy" id="2931978"/>
    <lineage>
        <taxon>Bacteria</taxon>
        <taxon>Bacillati</taxon>
        <taxon>Bacillota</taxon>
        <taxon>Bacilli</taxon>
        <taxon>Bacillales</taxon>
        <taxon>Paenibacillaceae</taxon>
        <taxon>Paenibacillus</taxon>
    </lineage>
</organism>
<gene>
    <name evidence="7" type="ORF">MUG84_16350</name>
</gene>
<feature type="transmembrane region" description="Helical" evidence="6">
    <location>
        <begin position="70"/>
        <end position="92"/>
    </location>
</feature>
<comment type="subcellular location">
    <subcellularLocation>
        <location evidence="1">Cell membrane</location>
        <topology evidence="1">Multi-pass membrane protein</topology>
    </subcellularLocation>
</comment>
<dbReference type="CDD" id="cd06580">
    <property type="entry name" value="TM_PBP1_transp_TpRbsC_like"/>
    <property type="match status" value="1"/>
</dbReference>
<evidence type="ECO:0000256" key="6">
    <source>
        <dbReference type="SAM" id="Phobius"/>
    </source>
</evidence>
<name>A0A9X1WTH6_9BACL</name>
<keyword evidence="2" id="KW-1003">Cell membrane</keyword>
<dbReference type="GO" id="GO:0005886">
    <property type="term" value="C:plasma membrane"/>
    <property type="evidence" value="ECO:0007669"/>
    <property type="project" value="UniProtKB-SubCell"/>
</dbReference>
<evidence type="ECO:0000256" key="1">
    <source>
        <dbReference type="ARBA" id="ARBA00004651"/>
    </source>
</evidence>
<keyword evidence="4 6" id="KW-1133">Transmembrane helix</keyword>
<dbReference type="PANTHER" id="PTHR43370">
    <property type="entry name" value="SUGAR ABC TRANSPORTER INTEGRAL MEMBRANE PROTEIN-RELATED"/>
    <property type="match status" value="1"/>
</dbReference>
<feature type="transmembrane region" description="Helical" evidence="6">
    <location>
        <begin position="6"/>
        <end position="29"/>
    </location>
</feature>
<evidence type="ECO:0000313" key="7">
    <source>
        <dbReference type="EMBL" id="MCJ8013303.1"/>
    </source>
</evidence>
<feature type="transmembrane region" description="Helical" evidence="6">
    <location>
        <begin position="285"/>
        <end position="303"/>
    </location>
</feature>
<dbReference type="RefSeq" id="WP_244726546.1">
    <property type="nucleotide sequence ID" value="NZ_JALIRP010000006.1"/>
</dbReference>
<feature type="transmembrane region" description="Helical" evidence="6">
    <location>
        <begin position="204"/>
        <end position="223"/>
    </location>
</feature>
<dbReference type="AlphaFoldDB" id="A0A9X1WTH6"/>
<feature type="transmembrane region" description="Helical" evidence="6">
    <location>
        <begin position="99"/>
        <end position="121"/>
    </location>
</feature>
<reference evidence="7" key="1">
    <citation type="submission" date="2022-04" db="EMBL/GenBank/DDBJ databases">
        <title>Paenibacillus mangrovi sp. nov., a novel endophytic bacterium isolated from bark of Kandelia candel.</title>
        <authorList>
            <person name="Tuo L."/>
        </authorList>
    </citation>
    <scope>NUCLEOTIDE SEQUENCE</scope>
    <source>
        <strain evidence="7">KQZ6P-2</strain>
    </source>
</reference>